<dbReference type="GO" id="GO:0030435">
    <property type="term" value="P:sporulation resulting in formation of a cellular spore"/>
    <property type="evidence" value="ECO:0007669"/>
    <property type="project" value="UniProtKB-KW"/>
</dbReference>
<dbReference type="Gene3D" id="2.100.10.30">
    <property type="entry name" value="Jacalin-like lectin domain"/>
    <property type="match status" value="1"/>
</dbReference>
<dbReference type="Pfam" id="PF03945">
    <property type="entry name" value="Endotoxin_N"/>
    <property type="match status" value="1"/>
</dbReference>
<accession>A0A9X3YHS7</accession>
<keyword evidence="3" id="KW-0749">Sporulation</keyword>
<evidence type="ECO:0000256" key="4">
    <source>
        <dbReference type="ARBA" id="ARBA00023026"/>
    </source>
</evidence>
<dbReference type="AlphaFoldDB" id="A0A9X3YHS7"/>
<name>A0A9X3YHS7_9GAMM</name>
<comment type="similarity">
    <text evidence="1">Belongs to the delta endotoxin family.</text>
</comment>
<sequence length="540" mass="61200">MRSKVMWSIKNQSTKKLFWAAYNTNDNLCRSCLRDLEGEIESGKSVDVDVPEAKLKLGFWESLPTLGFGGTRFTEPEVVETARSATVTNDKKLVIGPADEFRKKGADAATFLDSHAGRMSDNMIIRTIFMTAAGKIPTVGGAVEFVLGLLWPDDKRSPEALLRESEDRMRRWVQGVIDSYDLRTLADTLAGVRRNLVEYQKAETPKLRERAMDNAVHDFNAVVDRFIKSTYTPGTLTFAIDLATMHLSLLRERAVFTKEIYGDEAGKARFLANLDAQIKEYQNFVGAIAIPGELKWRAEQQQLEELGHSGRTYGYYLKDLVTREVHSFSYTGRSQIKQGPAKVCVDFYQAQARSAYEREMLAQAYDPALLWSRMYPGRENDKPIALDRVVWTGPYAGLSYMVGNEHDMAFGDSERQGPGKLRAVRVRSHDRIDALCFEFDRDGGRWFGNTQGGTEHVVTIPDGVHLQAIETWWNFDLFAIRLHLSNGQQHEFGKHGPGEIRQYASYPDHRVGAVRLSNRMSEMYVAFTPLADYYERLNKA</sequence>
<dbReference type="SUPFAM" id="SSF51101">
    <property type="entry name" value="Mannose-binding lectins"/>
    <property type="match status" value="1"/>
</dbReference>
<keyword evidence="7" id="KW-1185">Reference proteome</keyword>
<evidence type="ECO:0000259" key="5">
    <source>
        <dbReference type="Pfam" id="PF03945"/>
    </source>
</evidence>
<keyword evidence="2" id="KW-0800">Toxin</keyword>
<dbReference type="RefSeq" id="WP_263543136.1">
    <property type="nucleotide sequence ID" value="NZ_JAOVZO020000003.1"/>
</dbReference>
<evidence type="ECO:0000313" key="6">
    <source>
        <dbReference type="EMBL" id="MDC8011867.1"/>
    </source>
</evidence>
<dbReference type="GO" id="GO:0001907">
    <property type="term" value="P:symbiont-mediated killing of host cell"/>
    <property type="evidence" value="ECO:0007669"/>
    <property type="project" value="InterPro"/>
</dbReference>
<keyword evidence="4" id="KW-0843">Virulence</keyword>
<organism evidence="6 7">
    <name type="scientific">Tahibacter soli</name>
    <dbReference type="NCBI Taxonomy" id="2983605"/>
    <lineage>
        <taxon>Bacteria</taxon>
        <taxon>Pseudomonadati</taxon>
        <taxon>Pseudomonadota</taxon>
        <taxon>Gammaproteobacteria</taxon>
        <taxon>Lysobacterales</taxon>
        <taxon>Rhodanobacteraceae</taxon>
        <taxon>Tahibacter</taxon>
    </lineage>
</organism>
<proteinExistence type="inferred from homology"/>
<evidence type="ECO:0000256" key="2">
    <source>
        <dbReference type="ARBA" id="ARBA00022656"/>
    </source>
</evidence>
<dbReference type="GO" id="GO:0090729">
    <property type="term" value="F:toxin activity"/>
    <property type="evidence" value="ECO:0007669"/>
    <property type="project" value="UniProtKB-KW"/>
</dbReference>
<dbReference type="Proteomes" id="UP001139971">
    <property type="component" value="Unassembled WGS sequence"/>
</dbReference>
<dbReference type="InterPro" id="IPR005639">
    <property type="entry name" value="Pest_crys_dom_I"/>
</dbReference>
<evidence type="ECO:0000313" key="7">
    <source>
        <dbReference type="Proteomes" id="UP001139971"/>
    </source>
</evidence>
<comment type="caution">
    <text evidence="6">The sequence shown here is derived from an EMBL/GenBank/DDBJ whole genome shotgun (WGS) entry which is preliminary data.</text>
</comment>
<evidence type="ECO:0000256" key="3">
    <source>
        <dbReference type="ARBA" id="ARBA00022969"/>
    </source>
</evidence>
<dbReference type="Gene3D" id="1.20.190.10">
    <property type="entry name" value="Pesticidal crystal protein, N-terminal domain"/>
    <property type="match status" value="1"/>
</dbReference>
<dbReference type="InterPro" id="IPR036716">
    <property type="entry name" value="Pest_crys_N_sf"/>
</dbReference>
<feature type="domain" description="Pesticidal crystal protein" evidence="5">
    <location>
        <begin position="130"/>
        <end position="288"/>
    </location>
</feature>
<protein>
    <submittedName>
        <fullName evidence="6">Insecticidal delta-endotoxin Cry8Ea1 family protein</fullName>
    </submittedName>
</protein>
<gene>
    <name evidence="6" type="ORF">OD750_004830</name>
</gene>
<reference evidence="6" key="1">
    <citation type="submission" date="2023-02" db="EMBL/GenBank/DDBJ databases">
        <title>Tahibacter soli sp. nov. isolated from soil.</title>
        <authorList>
            <person name="Baek J.H."/>
            <person name="Lee J.K."/>
            <person name="Choi D.G."/>
            <person name="Jeon C.O."/>
        </authorList>
    </citation>
    <scope>NUCLEOTIDE SEQUENCE</scope>
    <source>
        <strain evidence="6">BL</strain>
    </source>
</reference>
<evidence type="ECO:0000256" key="1">
    <source>
        <dbReference type="ARBA" id="ARBA00007819"/>
    </source>
</evidence>
<dbReference type="InterPro" id="IPR036404">
    <property type="entry name" value="Jacalin-like_lectin_dom_sf"/>
</dbReference>
<dbReference type="EMBL" id="JAOVZO020000003">
    <property type="protein sequence ID" value="MDC8011867.1"/>
    <property type="molecule type" value="Genomic_DNA"/>
</dbReference>
<dbReference type="SMR" id="A0A9X3YHS7"/>
<dbReference type="SUPFAM" id="SSF56849">
    <property type="entry name" value="delta-Endotoxin (insectocide), N-terminal domain"/>
    <property type="match status" value="1"/>
</dbReference>